<dbReference type="SUPFAM" id="SSF56935">
    <property type="entry name" value="Porins"/>
    <property type="match status" value="1"/>
</dbReference>
<dbReference type="InterPro" id="IPR011990">
    <property type="entry name" value="TPR-like_helical_dom_sf"/>
</dbReference>
<evidence type="ECO:0000256" key="2">
    <source>
        <dbReference type="SAM" id="MobiDB-lite"/>
    </source>
</evidence>
<comment type="similarity">
    <text evidence="1">Belongs to the TonB-dependent receptor family.</text>
</comment>
<keyword evidence="1" id="KW-0813">Transport</keyword>
<comment type="caution">
    <text evidence="5">The sequence shown here is derived from an EMBL/GenBank/DDBJ whole genome shotgun (WGS) entry which is preliminary data.</text>
</comment>
<dbReference type="SUPFAM" id="SSF48452">
    <property type="entry name" value="TPR-like"/>
    <property type="match status" value="1"/>
</dbReference>
<dbReference type="InterPro" id="IPR039426">
    <property type="entry name" value="TonB-dep_rcpt-like"/>
</dbReference>
<keyword evidence="6" id="KW-1185">Reference proteome</keyword>
<dbReference type="InterPro" id="IPR023997">
    <property type="entry name" value="TonB-dep_OMP_SusC/RagA_CS"/>
</dbReference>
<keyword evidence="3" id="KW-0732">Signal</keyword>
<dbReference type="PANTHER" id="PTHR10338">
    <property type="entry name" value="INTER-ALPHA-TRYPSIN INHIBITOR HEAVY CHAIN FAMILY MEMBER"/>
    <property type="match status" value="1"/>
</dbReference>
<evidence type="ECO:0000256" key="3">
    <source>
        <dbReference type="SAM" id="SignalP"/>
    </source>
</evidence>
<dbReference type="InterPro" id="IPR013694">
    <property type="entry name" value="VIT"/>
</dbReference>
<feature type="compositionally biased region" description="Polar residues" evidence="2">
    <location>
        <begin position="592"/>
        <end position="612"/>
    </location>
</feature>
<dbReference type="SUPFAM" id="SSF53300">
    <property type="entry name" value="vWA-like"/>
    <property type="match status" value="1"/>
</dbReference>
<dbReference type="Pfam" id="PF09906">
    <property type="entry name" value="DUF2135"/>
    <property type="match status" value="1"/>
</dbReference>
<feature type="compositionally biased region" description="Basic and acidic residues" evidence="2">
    <location>
        <begin position="582"/>
        <end position="591"/>
    </location>
</feature>
<dbReference type="InterPro" id="IPR050934">
    <property type="entry name" value="ITIH"/>
</dbReference>
<dbReference type="Gene3D" id="1.25.40.10">
    <property type="entry name" value="Tetratricopeptide repeat domain"/>
    <property type="match status" value="1"/>
</dbReference>
<dbReference type="InterPro" id="IPR036465">
    <property type="entry name" value="vWFA_dom_sf"/>
</dbReference>
<dbReference type="SUPFAM" id="SSF49464">
    <property type="entry name" value="Carboxypeptidase regulatory domain-like"/>
    <property type="match status" value="1"/>
</dbReference>
<feature type="chain" id="PRO_5020441281" evidence="3">
    <location>
        <begin position="20"/>
        <end position="1150"/>
    </location>
</feature>
<evidence type="ECO:0000256" key="1">
    <source>
        <dbReference type="PROSITE-ProRule" id="PRU01360"/>
    </source>
</evidence>
<keyword evidence="1" id="KW-0472">Membrane</keyword>
<dbReference type="PROSITE" id="PS52016">
    <property type="entry name" value="TONB_DEPENDENT_REC_3"/>
    <property type="match status" value="1"/>
</dbReference>
<name>A0A4R8MEF8_9FLAO</name>
<dbReference type="Proteomes" id="UP000294824">
    <property type="component" value="Unassembled WGS sequence"/>
</dbReference>
<dbReference type="PROSITE" id="PS51468">
    <property type="entry name" value="VIT"/>
    <property type="match status" value="1"/>
</dbReference>
<gene>
    <name evidence="5" type="ORF">DFQ06_0254</name>
</gene>
<feature type="signal peptide" evidence="3">
    <location>
        <begin position="1"/>
        <end position="19"/>
    </location>
</feature>
<protein>
    <submittedName>
        <fullName evidence="5">TonB-dependent SusC/RagA subfamily outer membrane receptor</fullName>
    </submittedName>
</protein>
<evidence type="ECO:0000313" key="6">
    <source>
        <dbReference type="Proteomes" id="UP000294824"/>
    </source>
</evidence>
<keyword evidence="5" id="KW-0675">Receptor</keyword>
<dbReference type="Pfam" id="PF07715">
    <property type="entry name" value="Plug"/>
    <property type="match status" value="1"/>
</dbReference>
<dbReference type="Gene3D" id="3.40.50.410">
    <property type="entry name" value="von Willebrand factor, type A domain"/>
    <property type="match status" value="1"/>
</dbReference>
<dbReference type="SMART" id="SM00609">
    <property type="entry name" value="VIT"/>
    <property type="match status" value="1"/>
</dbReference>
<dbReference type="InterPro" id="IPR008969">
    <property type="entry name" value="CarboxyPept-like_regulatory"/>
</dbReference>
<dbReference type="NCBIfam" id="TIGR04057">
    <property type="entry name" value="SusC_RagA_signa"/>
    <property type="match status" value="1"/>
</dbReference>
<dbReference type="Pfam" id="PF13715">
    <property type="entry name" value="CarbopepD_reg_2"/>
    <property type="match status" value="1"/>
</dbReference>
<keyword evidence="1" id="KW-0998">Cell outer membrane</keyword>
<feature type="region of interest" description="Disordered" evidence="2">
    <location>
        <begin position="582"/>
        <end position="612"/>
    </location>
</feature>
<dbReference type="InterPro" id="IPR037066">
    <property type="entry name" value="Plug_dom_sf"/>
</dbReference>
<evidence type="ECO:0000313" key="5">
    <source>
        <dbReference type="EMBL" id="TDY63378.1"/>
    </source>
</evidence>
<dbReference type="AlphaFoldDB" id="A0A4R8MEF8"/>
<dbReference type="Gene3D" id="2.170.130.10">
    <property type="entry name" value="TonB-dependent receptor, plug domain"/>
    <property type="match status" value="1"/>
</dbReference>
<dbReference type="InterPro" id="IPR019220">
    <property type="entry name" value="DUF2135"/>
</dbReference>
<dbReference type="EMBL" id="SORL01000007">
    <property type="protein sequence ID" value="TDY63378.1"/>
    <property type="molecule type" value="Genomic_DNA"/>
</dbReference>
<keyword evidence="1" id="KW-1134">Transmembrane beta strand</keyword>
<reference evidence="5 6" key="1">
    <citation type="submission" date="2019-03" db="EMBL/GenBank/DDBJ databases">
        <title>Genomic Encyclopedia of Type Strains, Phase III (KMG-III): the genomes of soil and plant-associated and newly described type strains.</title>
        <authorList>
            <person name="Whitman W."/>
        </authorList>
    </citation>
    <scope>NUCLEOTIDE SEQUENCE [LARGE SCALE GENOMIC DNA]</scope>
    <source>
        <strain evidence="5 6">CECT 8301</strain>
    </source>
</reference>
<dbReference type="InterPro" id="IPR012910">
    <property type="entry name" value="Plug_dom"/>
</dbReference>
<dbReference type="Pfam" id="PF08487">
    <property type="entry name" value="VIT"/>
    <property type="match status" value="1"/>
</dbReference>
<proteinExistence type="inferred from homology"/>
<comment type="subcellular location">
    <subcellularLocation>
        <location evidence="1">Cell outer membrane</location>
        <topology evidence="1">Multi-pass membrane protein</topology>
    </subcellularLocation>
</comment>
<organism evidence="5 6">
    <name type="scientific">Algibacter lectus</name>
    <dbReference type="NCBI Taxonomy" id="221126"/>
    <lineage>
        <taxon>Bacteria</taxon>
        <taxon>Pseudomonadati</taxon>
        <taxon>Bacteroidota</taxon>
        <taxon>Flavobacteriia</taxon>
        <taxon>Flavobacteriales</taxon>
        <taxon>Flavobacteriaceae</taxon>
        <taxon>Algibacter</taxon>
    </lineage>
</organism>
<feature type="domain" description="VIT" evidence="4">
    <location>
        <begin position="19"/>
        <end position="147"/>
    </location>
</feature>
<keyword evidence="1" id="KW-0812">Transmembrane</keyword>
<evidence type="ECO:0000259" key="4">
    <source>
        <dbReference type="PROSITE" id="PS51468"/>
    </source>
</evidence>
<accession>A0A4R8MEF8</accession>
<dbReference type="PANTHER" id="PTHR10338:SF108">
    <property type="entry name" value="INTER-ALPHA-TRYPSIN INHIBITOR HEAVY CHAIN H4-LIKE PROTEIN"/>
    <property type="match status" value="1"/>
</dbReference>
<dbReference type="RefSeq" id="WP_133965564.1">
    <property type="nucleotide sequence ID" value="NZ_SORL01000007.1"/>
</dbReference>
<sequence>MKQYYFQLLCLFLSVSLYAQNIPEVKLKDNSTLKLVNLNVEVNITGNVALTTYKMKFYNGSNTVLEGELAFPLGQGQSVTDFAMDVNGSMRHAAIVEKELGRVAYESTIRKTIDPGLLEMTKGNNYKARVYPIPARGYKEIEITYEQTLVANNQKHSYQIPLNFENKLSHFSIEINAFGKKNIQITDTSIYNNLKFKNALGVKKAHFKAENFIPRNTITLEMRLEDEANLTTYNDYFNFYKSFKPKSRLKSKPKAITVFWDASYSMERRKLDKEFELLDAYLQYLENVKLNVVVFNNKIRSNTTYNIKNGNWNAVKKALENVVYDGGTSYIDLGNYITETNLLFTDGMFNLGDFKPTNHGAIYAINSLTSANHNRLSQLAHTSQANYVNLSNVEVKQAIKTITRENYKFLGVAENDKTYEVYPLKNTIVNEDFSLSGKFKANTTIELLFGYNNDVIDRVKVNLENLENSPIVKRLWAKQKLNYLKGNSEENKDKIIQLALKNHLITAYTSMIILDRVEDYARYKIEPPTELKARYKELIKQEEANEAYRLKQVESRKHDLLSEYKDLMRWYSKDFSKNIKDFKKPRQERTETNTTPSQHNGAPGVNSNTSNSGFTRVIDSTKRIISGYVTSIGGEPLPGVNIYVKNDVFAAVTDFDGKYMINAEFGSILVYSYIGFLTEEVTLGSNFVVNVALKEDTSSLDEVVVVGYGVQKRTHVTGAVTAVSSESIENENIVVEALQGRVVGLNMESKRAPNNTDDASIRVHGLNLNDSENAPLYVVDGIVYSEEDFKDISAKNIDNIRVLKDGAGSSIYGSRASNGVILISTKSGILENKEKIEALNRKIDEEIVFKPWSPKAEYLVNLSKSETPEIAYNAYLKLRETYKNTPTFFMDIAEYFDSINQRELAVQIVTNLIEIDLDNHELSRALAYKLQYFKEDALAVYVYQEILKLRPEEPHSYRDLALAYEAVGEYQKAFDILFRIVKGELLEKDEDERFYGIEHIAYVEACHLASQHEDEITLTENQRKLLKTFDVDIRVVIDWNHNDTDLDLWVENPNDEKVLYSNKTSKDGGRLSEDITEGYGPEEFMIKKASKGDYEILVDYYADQVQKISGPTTLKVIIFTNYGRKNEKKEIRILRLNKKEDEIEVGTVSM</sequence>
<dbReference type="GO" id="GO:0009279">
    <property type="term" value="C:cell outer membrane"/>
    <property type="evidence" value="ECO:0007669"/>
    <property type="project" value="UniProtKB-SubCell"/>
</dbReference>
<dbReference type="Gene3D" id="2.60.120.380">
    <property type="match status" value="1"/>
</dbReference>